<dbReference type="Proteomes" id="UP000283928">
    <property type="component" value="Unassembled WGS sequence"/>
</dbReference>
<evidence type="ECO:0000313" key="4">
    <source>
        <dbReference type="Proteomes" id="UP000283928"/>
    </source>
</evidence>
<feature type="region of interest" description="Disordered" evidence="1">
    <location>
        <begin position="1"/>
        <end position="26"/>
    </location>
</feature>
<dbReference type="SUPFAM" id="SSF53041">
    <property type="entry name" value="Resolvase-like"/>
    <property type="match status" value="1"/>
</dbReference>
<dbReference type="InterPro" id="IPR036162">
    <property type="entry name" value="Resolvase-like_N_sf"/>
</dbReference>
<evidence type="ECO:0000259" key="2">
    <source>
        <dbReference type="SMART" id="SM00857"/>
    </source>
</evidence>
<dbReference type="EMBL" id="QSKO01000042">
    <property type="protein sequence ID" value="RHE69279.1"/>
    <property type="molecule type" value="Genomic_DNA"/>
</dbReference>
<dbReference type="AlphaFoldDB" id="A0A414K5I2"/>
<feature type="domain" description="Resolvase/invertase-type recombinase catalytic" evidence="2">
    <location>
        <begin position="42"/>
        <end position="184"/>
    </location>
</feature>
<dbReference type="GO" id="GO:0003677">
    <property type="term" value="F:DNA binding"/>
    <property type="evidence" value="ECO:0007669"/>
    <property type="project" value="InterPro"/>
</dbReference>
<comment type="caution">
    <text evidence="3">The sequence shown here is derived from an EMBL/GenBank/DDBJ whole genome shotgun (WGS) entry which is preliminary data.</text>
</comment>
<gene>
    <name evidence="3" type="ORF">DW723_16960</name>
</gene>
<dbReference type="GO" id="GO:0000150">
    <property type="term" value="F:DNA strand exchange activity"/>
    <property type="evidence" value="ECO:0007669"/>
    <property type="project" value="InterPro"/>
</dbReference>
<reference evidence="3 4" key="1">
    <citation type="submission" date="2018-08" db="EMBL/GenBank/DDBJ databases">
        <title>A genome reference for cultivated species of the human gut microbiota.</title>
        <authorList>
            <person name="Zou Y."/>
            <person name="Xue W."/>
            <person name="Luo G."/>
        </authorList>
    </citation>
    <scope>NUCLEOTIDE SEQUENCE [LARGE SCALE GENOMIC DNA]</scope>
    <source>
        <strain evidence="3 4">AM27-32LB</strain>
    </source>
</reference>
<accession>A0A414K5I2</accession>
<name>A0A414K5I2_9FIRM</name>
<dbReference type="Gene3D" id="3.40.50.1390">
    <property type="entry name" value="Resolvase, N-terminal catalytic domain"/>
    <property type="match status" value="1"/>
</dbReference>
<proteinExistence type="predicted"/>
<organism evidence="3 4">
    <name type="scientific">Blautia obeum</name>
    <dbReference type="NCBI Taxonomy" id="40520"/>
    <lineage>
        <taxon>Bacteria</taxon>
        <taxon>Bacillati</taxon>
        <taxon>Bacillota</taxon>
        <taxon>Clostridia</taxon>
        <taxon>Lachnospirales</taxon>
        <taxon>Lachnospiraceae</taxon>
        <taxon>Blautia</taxon>
    </lineage>
</organism>
<dbReference type="SMART" id="SM00857">
    <property type="entry name" value="Resolvase"/>
    <property type="match status" value="1"/>
</dbReference>
<sequence>MSLVIGRNGRRGDPNTYRNNPEHRRSHITGGFISNNFQKQNAYYYADVNNTSAQIERFRTMGAEDSQIITDPVHARLPRRENYQRLKNEMLQPGDTLVICSLSTLGSKYAARPELIHYRDHHIRVKVLDMPATLQDFPEGLGDIYDTVTDIIIQTLNTVIGQEKIRIKRQQRRGIEALKESTAWEDYGRPSITLPDNYIEVMDRWLTGNITANAAMGLMGLRRTTFYKLAKLYKEGELIL</sequence>
<protein>
    <submittedName>
        <fullName evidence="3">Recombinase family protein</fullName>
    </submittedName>
</protein>
<evidence type="ECO:0000313" key="3">
    <source>
        <dbReference type="EMBL" id="RHE69279.1"/>
    </source>
</evidence>
<evidence type="ECO:0000256" key="1">
    <source>
        <dbReference type="SAM" id="MobiDB-lite"/>
    </source>
</evidence>
<dbReference type="InterPro" id="IPR006119">
    <property type="entry name" value="Resolv_N"/>
</dbReference>